<dbReference type="GO" id="GO:0006313">
    <property type="term" value="P:DNA transposition"/>
    <property type="evidence" value="ECO:0007669"/>
    <property type="project" value="InterPro"/>
</dbReference>
<dbReference type="RefSeq" id="WP_090991613.1">
    <property type="nucleotide sequence ID" value="NZ_FOPP01000001.1"/>
</dbReference>
<dbReference type="Pfam" id="PF01797">
    <property type="entry name" value="Y1_Tnp"/>
    <property type="match status" value="1"/>
</dbReference>
<dbReference type="InterPro" id="IPR036515">
    <property type="entry name" value="Transposase_17_sf"/>
</dbReference>
<dbReference type="STRING" id="414048.SAMN04489864_101115"/>
<feature type="domain" description="Transposase IS200-like" evidence="1">
    <location>
        <begin position="4"/>
        <end position="118"/>
    </location>
</feature>
<dbReference type="AlphaFoldDB" id="A0A1I2T5A7"/>
<dbReference type="SMART" id="SM01321">
    <property type="entry name" value="Y1_Tnp"/>
    <property type="match status" value="1"/>
</dbReference>
<dbReference type="OrthoDB" id="9788881at2"/>
<organism evidence="2 3">
    <name type="scientific">Pedobacter insulae</name>
    <dbReference type="NCBI Taxonomy" id="414048"/>
    <lineage>
        <taxon>Bacteria</taxon>
        <taxon>Pseudomonadati</taxon>
        <taxon>Bacteroidota</taxon>
        <taxon>Sphingobacteriia</taxon>
        <taxon>Sphingobacteriales</taxon>
        <taxon>Sphingobacteriaceae</taxon>
        <taxon>Pedobacter</taxon>
    </lineage>
</organism>
<dbReference type="GO" id="GO:0004803">
    <property type="term" value="F:transposase activity"/>
    <property type="evidence" value="ECO:0007669"/>
    <property type="project" value="InterPro"/>
</dbReference>
<dbReference type="EMBL" id="FOPP01000001">
    <property type="protein sequence ID" value="SFG57656.1"/>
    <property type="molecule type" value="Genomic_DNA"/>
</dbReference>
<evidence type="ECO:0000259" key="1">
    <source>
        <dbReference type="SMART" id="SM01321"/>
    </source>
</evidence>
<gene>
    <name evidence="2" type="ORF">SAMN04489864_101115</name>
</gene>
<protein>
    <submittedName>
        <fullName evidence="2">Transposase IS200 like</fullName>
    </submittedName>
</protein>
<dbReference type="SUPFAM" id="SSF143422">
    <property type="entry name" value="Transposase IS200-like"/>
    <property type="match status" value="1"/>
</dbReference>
<sequence length="168" mass="20517">MKIEESSYYHVYNRGNNKELIFFQENDYIHFLDHFIKYVKPFIEVYAYCLMSNHFHFFLRIKDKAGFEKGIKNFFISYVKHINFKYERVGSLFQGRYKVSRITSDSYFTRVITYIHQNPLSLPLVTKLEDYKYSSYQEYLTDEPSQLNKEEVINWFGNLEQFIINHQF</sequence>
<evidence type="ECO:0000313" key="2">
    <source>
        <dbReference type="EMBL" id="SFG57656.1"/>
    </source>
</evidence>
<reference evidence="2 3" key="1">
    <citation type="submission" date="2016-10" db="EMBL/GenBank/DDBJ databases">
        <authorList>
            <person name="de Groot N.N."/>
        </authorList>
    </citation>
    <scope>NUCLEOTIDE SEQUENCE [LARGE SCALE GENOMIC DNA]</scope>
    <source>
        <strain evidence="2 3">DSM 18684</strain>
    </source>
</reference>
<evidence type="ECO:0000313" key="3">
    <source>
        <dbReference type="Proteomes" id="UP000199666"/>
    </source>
</evidence>
<name>A0A1I2T5A7_9SPHI</name>
<dbReference type="Proteomes" id="UP000199666">
    <property type="component" value="Unassembled WGS sequence"/>
</dbReference>
<dbReference type="PANTHER" id="PTHR34322">
    <property type="entry name" value="TRANSPOSASE, Y1_TNP DOMAIN-CONTAINING"/>
    <property type="match status" value="1"/>
</dbReference>
<dbReference type="InterPro" id="IPR002686">
    <property type="entry name" value="Transposase_17"/>
</dbReference>
<proteinExistence type="predicted"/>
<dbReference type="Gene3D" id="3.30.70.1290">
    <property type="entry name" value="Transposase IS200-like"/>
    <property type="match status" value="1"/>
</dbReference>
<dbReference type="GO" id="GO:0003677">
    <property type="term" value="F:DNA binding"/>
    <property type="evidence" value="ECO:0007669"/>
    <property type="project" value="InterPro"/>
</dbReference>
<dbReference type="PANTHER" id="PTHR34322:SF2">
    <property type="entry name" value="TRANSPOSASE IS200-LIKE DOMAIN-CONTAINING PROTEIN"/>
    <property type="match status" value="1"/>
</dbReference>
<keyword evidence="3" id="KW-1185">Reference proteome</keyword>
<accession>A0A1I2T5A7</accession>